<feature type="transmembrane region" description="Helical" evidence="1">
    <location>
        <begin position="159"/>
        <end position="179"/>
    </location>
</feature>
<name>A0ABX6FEN6_9BACL</name>
<keyword evidence="1" id="KW-0472">Membrane</keyword>
<dbReference type="SUPFAM" id="SSF48452">
    <property type="entry name" value="TPR-like"/>
    <property type="match status" value="1"/>
</dbReference>
<evidence type="ECO:0000313" key="3">
    <source>
        <dbReference type="Proteomes" id="UP000427636"/>
    </source>
</evidence>
<dbReference type="EMBL" id="CP046313">
    <property type="protein sequence ID" value="QGS06994.1"/>
    <property type="molecule type" value="Genomic_DNA"/>
</dbReference>
<evidence type="ECO:0000313" key="2">
    <source>
        <dbReference type="EMBL" id="QGS06994.1"/>
    </source>
</evidence>
<protein>
    <submittedName>
        <fullName evidence="2">Tetratricopeptide repeat protein</fullName>
    </submittedName>
</protein>
<dbReference type="Gene3D" id="1.25.40.10">
    <property type="entry name" value="Tetratricopeptide repeat domain"/>
    <property type="match status" value="1"/>
</dbReference>
<dbReference type="RefSeq" id="WP_006364418.1">
    <property type="nucleotide sequence ID" value="NZ_CP046313.1"/>
</dbReference>
<proteinExistence type="predicted"/>
<evidence type="ECO:0000256" key="1">
    <source>
        <dbReference type="SAM" id="Phobius"/>
    </source>
</evidence>
<reference evidence="2 3" key="1">
    <citation type="submission" date="2019-11" db="EMBL/GenBank/DDBJ databases">
        <title>FDA dAtabase for Regulatory Grade micrObial Sequences (FDA-ARGOS): Supporting development and validation of Infectious Disease Dx tests.</title>
        <authorList>
            <person name="Turner S."/>
            <person name="Byrd R."/>
            <person name="Tallon L."/>
            <person name="Sadzewicz L."/>
            <person name="Vavikolanu K."/>
            <person name="Mehta A."/>
            <person name="Aluvathingal J."/>
            <person name="Nadendla S."/>
            <person name="Myers T."/>
            <person name="Yan Y."/>
            <person name="Sichtig H."/>
        </authorList>
    </citation>
    <scope>NUCLEOTIDE SEQUENCE [LARGE SCALE GENOMIC DNA]</scope>
    <source>
        <strain evidence="2 3">FDAARGOS_742</strain>
    </source>
</reference>
<dbReference type="InterPro" id="IPR011990">
    <property type="entry name" value="TPR-like_helical_dom_sf"/>
</dbReference>
<feature type="transmembrane region" description="Helical" evidence="1">
    <location>
        <begin position="338"/>
        <end position="359"/>
    </location>
</feature>
<keyword evidence="1" id="KW-1133">Transmembrane helix</keyword>
<feature type="transmembrane region" description="Helical" evidence="1">
    <location>
        <begin position="239"/>
        <end position="258"/>
    </location>
</feature>
<feature type="transmembrane region" description="Helical" evidence="1">
    <location>
        <begin position="215"/>
        <end position="232"/>
    </location>
</feature>
<dbReference type="InterPro" id="IPR019734">
    <property type="entry name" value="TPR_rpt"/>
</dbReference>
<dbReference type="Proteomes" id="UP000427636">
    <property type="component" value="Chromosome"/>
</dbReference>
<gene>
    <name evidence="2" type="ORF">FOC50_01185</name>
</gene>
<sequence>MNDKKFWKIIYLYITKYRYSILYYRPEKKDVWLINEDNEIIRFIYSEYFRSTEIDSVISNIIRNDERLKKMFKLNSLKIKVLCVSPEFDDIVLDYKKYRISSKLFIERFLYNDKNKKIFVQEKDLQFIDETPDTERYKTRVIELYKRNTVNRSVFNLKYNILTGIYLLFFILHYFLLYITHGEKSIYKYLEYRYQNIISGQFYRVFTSAFVIDDIKSLGLIVLITAVCSVLLNKSLNLLNSVITILVVSLILNLFLIIGFSVDVNIAVVSYFGALGSLFISQLSEKNDNKKFMYVSAISIVYIACMVALFRISIVLSLLAFIIGVFIQLALMKKRNLYIILASALGICILGLGLNLAGVNTKNAINNYRLGRIEKRLQNTYTDEQIFSLEKELDSKNRSALTYYELGMIKMSQSSVQDAKKVFNEGKDFDNTFAPFYYNLSLIERQGGNYNSAKEYAQKAYELNKIDKYKNLVDELSKY</sequence>
<dbReference type="SMART" id="SM00028">
    <property type="entry name" value="TPR"/>
    <property type="match status" value="2"/>
</dbReference>
<dbReference type="GeneID" id="84801869"/>
<organism evidence="2 3">
    <name type="scientific">Gemella sanguinis</name>
    <dbReference type="NCBI Taxonomy" id="84135"/>
    <lineage>
        <taxon>Bacteria</taxon>
        <taxon>Bacillati</taxon>
        <taxon>Bacillota</taxon>
        <taxon>Bacilli</taxon>
        <taxon>Bacillales</taxon>
        <taxon>Gemellaceae</taxon>
        <taxon>Gemella</taxon>
    </lineage>
</organism>
<feature type="transmembrane region" description="Helical" evidence="1">
    <location>
        <begin position="292"/>
        <end position="309"/>
    </location>
</feature>
<keyword evidence="1" id="KW-0812">Transmembrane</keyword>
<dbReference type="Pfam" id="PF13181">
    <property type="entry name" value="TPR_8"/>
    <property type="match status" value="1"/>
</dbReference>
<keyword evidence="3" id="KW-1185">Reference proteome</keyword>
<feature type="transmembrane region" description="Helical" evidence="1">
    <location>
        <begin position="264"/>
        <end position="280"/>
    </location>
</feature>
<accession>A0ABX6FEN6</accession>